<protein>
    <submittedName>
        <fullName evidence="2">Uncharacterized protein</fullName>
    </submittedName>
</protein>
<evidence type="ECO:0000313" key="2">
    <source>
        <dbReference type="EMBL" id="RHZ94535.1"/>
    </source>
</evidence>
<comment type="caution">
    <text evidence="2">The sequence shown here is derived from an EMBL/GenBank/DDBJ whole genome shotgun (WGS) entry which is preliminary data.</text>
</comment>
<proteinExistence type="predicted"/>
<dbReference type="AlphaFoldDB" id="A0AAX1UK35"/>
<organism evidence="2 3">
    <name type="scientific">Cereibacter sphaeroides</name>
    <name type="common">Rhodobacter sphaeroides</name>
    <dbReference type="NCBI Taxonomy" id="1063"/>
    <lineage>
        <taxon>Bacteria</taxon>
        <taxon>Pseudomonadati</taxon>
        <taxon>Pseudomonadota</taxon>
        <taxon>Alphaproteobacteria</taxon>
        <taxon>Rhodobacterales</taxon>
        <taxon>Paracoccaceae</taxon>
        <taxon>Cereibacter</taxon>
    </lineage>
</organism>
<gene>
    <name evidence="2" type="ORF">D1114_12375</name>
</gene>
<feature type="compositionally biased region" description="Polar residues" evidence="1">
    <location>
        <begin position="45"/>
        <end position="57"/>
    </location>
</feature>
<accession>A0AAX1UK35</accession>
<reference evidence="2 3" key="1">
    <citation type="submission" date="2018-08" db="EMBL/GenBank/DDBJ databases">
        <title>Draft genome sequence of Rhodobacter sphaeroides FY.</title>
        <authorList>
            <person name="Rayyan A."/>
            <person name="Meyer T.E."/>
            <person name="Kyndt J.A."/>
        </authorList>
    </citation>
    <scope>NUCLEOTIDE SEQUENCE [LARGE SCALE GENOMIC DNA]</scope>
    <source>
        <strain evidence="2 3">FY</strain>
    </source>
</reference>
<dbReference type="EMBL" id="QWGP01000012">
    <property type="protein sequence ID" value="RHZ94535.1"/>
    <property type="molecule type" value="Genomic_DNA"/>
</dbReference>
<name>A0AAX1UK35_CERSP</name>
<feature type="region of interest" description="Disordered" evidence="1">
    <location>
        <begin position="44"/>
        <end position="63"/>
    </location>
</feature>
<sequence length="75" mass="8226">MRNLEIVSAVVAVRHAQSADIAANRRRNRIEIVLGRLTGWRRVATDTTGAPGQSSPRSPRRNRHVLALTIDESGA</sequence>
<evidence type="ECO:0000256" key="1">
    <source>
        <dbReference type="SAM" id="MobiDB-lite"/>
    </source>
</evidence>
<dbReference type="Proteomes" id="UP000266305">
    <property type="component" value="Unassembled WGS sequence"/>
</dbReference>
<evidence type="ECO:0000313" key="3">
    <source>
        <dbReference type="Proteomes" id="UP000266305"/>
    </source>
</evidence>